<reference evidence="1 2" key="2">
    <citation type="submission" date="2018-09" db="EMBL/GenBank/DDBJ databases">
        <title>Genome of Sphaerochaeta halotolerans strain 4-11.</title>
        <authorList>
            <person name="Nazina T.N."/>
            <person name="Sokolova D.S."/>
        </authorList>
    </citation>
    <scope>NUCLEOTIDE SEQUENCE [LARGE SCALE GENOMIC DNA]</scope>
    <source>
        <strain evidence="1 2">4-11</strain>
    </source>
</reference>
<organism evidence="1 2">
    <name type="scientific">Sphaerochaeta halotolerans</name>
    <dbReference type="NCBI Taxonomy" id="2293840"/>
    <lineage>
        <taxon>Bacteria</taxon>
        <taxon>Pseudomonadati</taxon>
        <taxon>Spirochaetota</taxon>
        <taxon>Spirochaetia</taxon>
        <taxon>Spirochaetales</taxon>
        <taxon>Sphaerochaetaceae</taxon>
        <taxon>Sphaerochaeta</taxon>
    </lineage>
</organism>
<sequence length="177" mass="20770">MPGINFFEYARDEDIVEGISSFGICDDPGELPAFISHNRDNHTWVATVSNPGRKRIQFLPVDKHIPLKRQDGRTDSKRCDAMLLTYPVHTRETIVFIELKDVKQSAWEAARRHAIDQLKETIEFFLEYHQLVSYKKRLAYVANRRHPHANRAYTSDIQKFRSDYRITLKFSAEIVFE</sequence>
<accession>A0A372MF91</accession>
<evidence type="ECO:0000313" key="2">
    <source>
        <dbReference type="Proteomes" id="UP000264002"/>
    </source>
</evidence>
<name>A0A372MF91_9SPIR</name>
<comment type="caution">
    <text evidence="1">The sequence shown here is derived from an EMBL/GenBank/DDBJ whole genome shotgun (WGS) entry which is preliminary data.</text>
</comment>
<dbReference type="Proteomes" id="UP000264002">
    <property type="component" value="Unassembled WGS sequence"/>
</dbReference>
<reference evidence="2" key="1">
    <citation type="submission" date="2018-08" db="EMBL/GenBank/DDBJ databases">
        <authorList>
            <person name="Grouzdev D.S."/>
            <person name="Krutkina M.S."/>
        </authorList>
    </citation>
    <scope>NUCLEOTIDE SEQUENCE [LARGE SCALE GENOMIC DNA]</scope>
    <source>
        <strain evidence="2">4-11</strain>
    </source>
</reference>
<keyword evidence="2" id="KW-1185">Reference proteome</keyword>
<proteinExistence type="predicted"/>
<dbReference type="EMBL" id="QUWK01000016">
    <property type="protein sequence ID" value="RFU93870.1"/>
    <property type="molecule type" value="Genomic_DNA"/>
</dbReference>
<protein>
    <submittedName>
        <fullName evidence="1">Uncharacterized protein</fullName>
    </submittedName>
</protein>
<dbReference type="AlphaFoldDB" id="A0A372MF91"/>
<gene>
    <name evidence="1" type="ORF">DYP60_12460</name>
</gene>
<evidence type="ECO:0000313" key="1">
    <source>
        <dbReference type="EMBL" id="RFU93870.1"/>
    </source>
</evidence>